<evidence type="ECO:0000313" key="2">
    <source>
        <dbReference type="Proteomes" id="UP000188551"/>
    </source>
</evidence>
<name>A0ABX3JAK9_9PSEU</name>
<evidence type="ECO:0000313" key="1">
    <source>
        <dbReference type="EMBL" id="OOC03801.1"/>
    </source>
</evidence>
<proteinExistence type="predicted"/>
<sequence>MKTANEGLTDEFAAMLEELRVLAARAYRLESAGSLHDAAHSRVRRVARELMNCAGDIQSAAFIQADWMHEKGES</sequence>
<protein>
    <submittedName>
        <fullName evidence="1">Uncharacterized protein</fullName>
    </submittedName>
</protein>
<comment type="caution">
    <text evidence="1">The sequence shown here is derived from an EMBL/GenBank/DDBJ whole genome shotgun (WGS) entry which is preliminary data.</text>
</comment>
<accession>A0ABX3JAK9</accession>
<dbReference type="Proteomes" id="UP000188551">
    <property type="component" value="Unassembled WGS sequence"/>
</dbReference>
<organism evidence="1 2">
    <name type="scientific">Amycolatopsis azurea DSM 43854</name>
    <dbReference type="NCBI Taxonomy" id="1238180"/>
    <lineage>
        <taxon>Bacteria</taxon>
        <taxon>Bacillati</taxon>
        <taxon>Actinomycetota</taxon>
        <taxon>Actinomycetes</taxon>
        <taxon>Pseudonocardiales</taxon>
        <taxon>Pseudonocardiaceae</taxon>
        <taxon>Amycolatopsis</taxon>
    </lineage>
</organism>
<keyword evidence="2" id="KW-1185">Reference proteome</keyword>
<reference evidence="1 2" key="1">
    <citation type="submission" date="2017-02" db="EMBL/GenBank/DDBJ databases">
        <title>Amycolatopsis azurea DSM 43854 draft genome.</title>
        <authorList>
            <person name="Mayilraj S."/>
        </authorList>
    </citation>
    <scope>NUCLEOTIDE SEQUENCE [LARGE SCALE GENOMIC DNA]</scope>
    <source>
        <strain evidence="1 2">DSM 43854</strain>
    </source>
</reference>
<dbReference type="EMBL" id="MUXN01000020">
    <property type="protein sequence ID" value="OOC03801.1"/>
    <property type="molecule type" value="Genomic_DNA"/>
</dbReference>
<gene>
    <name evidence="1" type="ORF">B0293_26435</name>
</gene>